<dbReference type="AlphaFoldDB" id="A0A218WL20"/>
<proteinExistence type="predicted"/>
<evidence type="ECO:0000256" key="1">
    <source>
        <dbReference type="SAM" id="MobiDB-lite"/>
    </source>
</evidence>
<organism evidence="2 3">
    <name type="scientific">Punica granatum</name>
    <name type="common">Pomegranate</name>
    <dbReference type="NCBI Taxonomy" id="22663"/>
    <lineage>
        <taxon>Eukaryota</taxon>
        <taxon>Viridiplantae</taxon>
        <taxon>Streptophyta</taxon>
        <taxon>Embryophyta</taxon>
        <taxon>Tracheophyta</taxon>
        <taxon>Spermatophyta</taxon>
        <taxon>Magnoliopsida</taxon>
        <taxon>eudicotyledons</taxon>
        <taxon>Gunneridae</taxon>
        <taxon>Pentapetalae</taxon>
        <taxon>rosids</taxon>
        <taxon>malvids</taxon>
        <taxon>Myrtales</taxon>
        <taxon>Lythraceae</taxon>
        <taxon>Punica</taxon>
    </lineage>
</organism>
<gene>
    <name evidence="2" type="ORF">CDL15_Pgr001397</name>
</gene>
<protein>
    <submittedName>
        <fullName evidence="2">Uncharacterized protein</fullName>
    </submittedName>
</protein>
<dbReference type="EMBL" id="MTKT01003953">
    <property type="protein sequence ID" value="OWM73283.1"/>
    <property type="molecule type" value="Genomic_DNA"/>
</dbReference>
<evidence type="ECO:0000313" key="3">
    <source>
        <dbReference type="Proteomes" id="UP000197138"/>
    </source>
</evidence>
<name>A0A218WL20_PUNGR</name>
<reference evidence="3" key="1">
    <citation type="journal article" date="2017" name="Plant J.">
        <title>The pomegranate (Punica granatum L.) genome and the genomics of punicalagin biosynthesis.</title>
        <authorList>
            <person name="Qin G."/>
            <person name="Xu C."/>
            <person name="Ming R."/>
            <person name="Tang H."/>
            <person name="Guyot R."/>
            <person name="Kramer E.M."/>
            <person name="Hu Y."/>
            <person name="Yi X."/>
            <person name="Qi Y."/>
            <person name="Xu X."/>
            <person name="Gao Z."/>
            <person name="Pan H."/>
            <person name="Jian J."/>
            <person name="Tian Y."/>
            <person name="Yue Z."/>
            <person name="Xu Y."/>
        </authorList>
    </citation>
    <scope>NUCLEOTIDE SEQUENCE [LARGE SCALE GENOMIC DNA]</scope>
    <source>
        <strain evidence="3">cv. Dabenzi</strain>
    </source>
</reference>
<comment type="caution">
    <text evidence="2">The sequence shown here is derived from an EMBL/GenBank/DDBJ whole genome shotgun (WGS) entry which is preliminary data.</text>
</comment>
<dbReference type="Proteomes" id="UP000197138">
    <property type="component" value="Unassembled WGS sequence"/>
</dbReference>
<feature type="region of interest" description="Disordered" evidence="1">
    <location>
        <begin position="43"/>
        <end position="62"/>
    </location>
</feature>
<accession>A0A218WL20</accession>
<sequence>MKVLVEEEDYCLTEINQSDHMNEQMINELRRRRKKGGCECDQMWQPQQRRKKQRVESRTTTSTADSILNTILSITMPGWKNRDDSDSNSESESGAALLFVHLRRPNRENLQEEGHVSSLLVNIAFLNDQRPFVFPIDLLYRSSHLCSSSFSLLLDRGE</sequence>
<evidence type="ECO:0000313" key="2">
    <source>
        <dbReference type="EMBL" id="OWM73283.1"/>
    </source>
</evidence>